<comment type="caution">
    <text evidence="1">The sequence shown here is derived from an EMBL/GenBank/DDBJ whole genome shotgun (WGS) entry which is preliminary data.</text>
</comment>
<gene>
    <name evidence="1" type="ORF">DPMN_004104</name>
</gene>
<evidence type="ECO:0000313" key="2">
    <source>
        <dbReference type="Proteomes" id="UP000828390"/>
    </source>
</evidence>
<evidence type="ECO:0000313" key="1">
    <source>
        <dbReference type="EMBL" id="KAH3880194.1"/>
    </source>
</evidence>
<name>A0A9D4MR04_DREPO</name>
<dbReference type="Proteomes" id="UP000828390">
    <property type="component" value="Unassembled WGS sequence"/>
</dbReference>
<reference evidence="1" key="2">
    <citation type="submission" date="2020-11" db="EMBL/GenBank/DDBJ databases">
        <authorList>
            <person name="McCartney M.A."/>
            <person name="Auch B."/>
            <person name="Kono T."/>
            <person name="Mallez S."/>
            <person name="Becker A."/>
            <person name="Gohl D.M."/>
            <person name="Silverstein K.A.T."/>
            <person name="Koren S."/>
            <person name="Bechman K.B."/>
            <person name="Herman A."/>
            <person name="Abrahante J.E."/>
            <person name="Garbe J."/>
        </authorList>
    </citation>
    <scope>NUCLEOTIDE SEQUENCE</scope>
    <source>
        <strain evidence="1">Duluth1</strain>
        <tissue evidence="1">Whole animal</tissue>
    </source>
</reference>
<protein>
    <submittedName>
        <fullName evidence="1">Uncharacterized protein</fullName>
    </submittedName>
</protein>
<keyword evidence="2" id="KW-1185">Reference proteome</keyword>
<proteinExistence type="predicted"/>
<organism evidence="1 2">
    <name type="scientific">Dreissena polymorpha</name>
    <name type="common">Zebra mussel</name>
    <name type="synonym">Mytilus polymorpha</name>
    <dbReference type="NCBI Taxonomy" id="45954"/>
    <lineage>
        <taxon>Eukaryota</taxon>
        <taxon>Metazoa</taxon>
        <taxon>Spiralia</taxon>
        <taxon>Lophotrochozoa</taxon>
        <taxon>Mollusca</taxon>
        <taxon>Bivalvia</taxon>
        <taxon>Autobranchia</taxon>
        <taxon>Heteroconchia</taxon>
        <taxon>Euheterodonta</taxon>
        <taxon>Imparidentia</taxon>
        <taxon>Neoheterodontei</taxon>
        <taxon>Myida</taxon>
        <taxon>Dreissenoidea</taxon>
        <taxon>Dreissenidae</taxon>
        <taxon>Dreissena</taxon>
    </lineage>
</organism>
<dbReference type="AlphaFoldDB" id="A0A9D4MR04"/>
<dbReference type="EMBL" id="JAIWYP010000001">
    <property type="protein sequence ID" value="KAH3880194.1"/>
    <property type="molecule type" value="Genomic_DNA"/>
</dbReference>
<accession>A0A9D4MR04</accession>
<sequence>MHGASPQSFIEDGGGDYIRQSLSSGGVSQGAAEIALSAYIPGTRNQYRMTCKKRYL</sequence>
<reference evidence="1" key="1">
    <citation type="journal article" date="2019" name="bioRxiv">
        <title>The Genome of the Zebra Mussel, Dreissena polymorpha: A Resource for Invasive Species Research.</title>
        <authorList>
            <person name="McCartney M.A."/>
            <person name="Auch B."/>
            <person name="Kono T."/>
            <person name="Mallez S."/>
            <person name="Zhang Y."/>
            <person name="Obille A."/>
            <person name="Becker A."/>
            <person name="Abrahante J.E."/>
            <person name="Garbe J."/>
            <person name="Badalamenti J.P."/>
            <person name="Herman A."/>
            <person name="Mangelson H."/>
            <person name="Liachko I."/>
            <person name="Sullivan S."/>
            <person name="Sone E.D."/>
            <person name="Koren S."/>
            <person name="Silverstein K.A.T."/>
            <person name="Beckman K.B."/>
            <person name="Gohl D.M."/>
        </authorList>
    </citation>
    <scope>NUCLEOTIDE SEQUENCE</scope>
    <source>
        <strain evidence="1">Duluth1</strain>
        <tissue evidence="1">Whole animal</tissue>
    </source>
</reference>